<sequence>MASVARTDLSKSEKDELCCVYSALVLHDSGADITADSLQKIITASGNTVEKYWPALFARSLKGLDLAGVLGSVGTGSASSAPAPSSAPQETKKEEEKPAETKKDDDDDALAGGIGFGDDEW</sequence>
<comment type="similarity">
    <text evidence="1">Belongs to the eukaryotic ribosomal protein P1/P2 family.</text>
</comment>
<feature type="compositionally biased region" description="Low complexity" evidence="4">
    <location>
        <begin position="77"/>
        <end position="88"/>
    </location>
</feature>
<evidence type="ECO:0008006" key="7">
    <source>
        <dbReference type="Google" id="ProtNLM"/>
    </source>
</evidence>
<keyword evidence="6" id="KW-1185">Reference proteome</keyword>
<dbReference type="InterPro" id="IPR038716">
    <property type="entry name" value="P1/P2_N_sf"/>
</dbReference>
<dbReference type="CDD" id="cd05831">
    <property type="entry name" value="Ribosomal_P1"/>
    <property type="match status" value="1"/>
</dbReference>
<evidence type="ECO:0000256" key="3">
    <source>
        <dbReference type="ARBA" id="ARBA00023274"/>
    </source>
</evidence>
<dbReference type="OrthoDB" id="311832at2759"/>
<proteinExistence type="inferred from homology"/>
<evidence type="ECO:0000256" key="4">
    <source>
        <dbReference type="SAM" id="MobiDB-lite"/>
    </source>
</evidence>
<dbReference type="GO" id="GO:0022625">
    <property type="term" value="C:cytosolic large ribosomal subunit"/>
    <property type="evidence" value="ECO:0007669"/>
    <property type="project" value="TreeGrafter"/>
</dbReference>
<dbReference type="EMBL" id="MPUH01000101">
    <property type="protein sequence ID" value="OMJ90512.1"/>
    <property type="molecule type" value="Genomic_DNA"/>
</dbReference>
<keyword evidence="3" id="KW-0687">Ribonucleoprotein</keyword>
<dbReference type="GO" id="GO:0030295">
    <property type="term" value="F:protein kinase activator activity"/>
    <property type="evidence" value="ECO:0007669"/>
    <property type="project" value="TreeGrafter"/>
</dbReference>
<gene>
    <name evidence="5" type="ORF">SteCoe_7101</name>
</gene>
<evidence type="ECO:0000313" key="5">
    <source>
        <dbReference type="EMBL" id="OMJ90512.1"/>
    </source>
</evidence>
<comment type="caution">
    <text evidence="5">The sequence shown here is derived from an EMBL/GenBank/DDBJ whole genome shotgun (WGS) entry which is preliminary data.</text>
</comment>
<feature type="compositionally biased region" description="Basic and acidic residues" evidence="4">
    <location>
        <begin position="90"/>
        <end position="104"/>
    </location>
</feature>
<dbReference type="Gene3D" id="1.10.10.1410">
    <property type="match status" value="1"/>
</dbReference>
<dbReference type="PANTHER" id="PTHR45696:SF10">
    <property type="entry name" value="LARGE RIBOSOMAL SUBUNIT PROTEIN P1"/>
    <property type="match status" value="1"/>
</dbReference>
<evidence type="ECO:0000256" key="2">
    <source>
        <dbReference type="ARBA" id="ARBA00022980"/>
    </source>
</evidence>
<dbReference type="GO" id="GO:0003735">
    <property type="term" value="F:structural constituent of ribosome"/>
    <property type="evidence" value="ECO:0007669"/>
    <property type="project" value="TreeGrafter"/>
</dbReference>
<feature type="compositionally biased region" description="Gly residues" evidence="4">
    <location>
        <begin position="112"/>
        <end position="121"/>
    </location>
</feature>
<dbReference type="AlphaFoldDB" id="A0A1R2CNC2"/>
<organism evidence="5 6">
    <name type="scientific">Stentor coeruleus</name>
    <dbReference type="NCBI Taxonomy" id="5963"/>
    <lineage>
        <taxon>Eukaryota</taxon>
        <taxon>Sar</taxon>
        <taxon>Alveolata</taxon>
        <taxon>Ciliophora</taxon>
        <taxon>Postciliodesmatophora</taxon>
        <taxon>Heterotrichea</taxon>
        <taxon>Heterotrichida</taxon>
        <taxon>Stentoridae</taxon>
        <taxon>Stentor</taxon>
    </lineage>
</organism>
<feature type="region of interest" description="Disordered" evidence="4">
    <location>
        <begin position="74"/>
        <end position="121"/>
    </location>
</feature>
<dbReference type="GO" id="GO:0043021">
    <property type="term" value="F:ribonucleoprotein complex binding"/>
    <property type="evidence" value="ECO:0007669"/>
    <property type="project" value="TreeGrafter"/>
</dbReference>
<reference evidence="5 6" key="1">
    <citation type="submission" date="2016-11" db="EMBL/GenBank/DDBJ databases">
        <title>The macronuclear genome of Stentor coeruleus: a giant cell with tiny introns.</title>
        <authorList>
            <person name="Slabodnick M."/>
            <person name="Ruby J.G."/>
            <person name="Reiff S.B."/>
            <person name="Swart E.C."/>
            <person name="Gosai S."/>
            <person name="Prabakaran S."/>
            <person name="Witkowska E."/>
            <person name="Larue G.E."/>
            <person name="Fisher S."/>
            <person name="Freeman R.M."/>
            <person name="Gunawardena J."/>
            <person name="Chu W."/>
            <person name="Stover N.A."/>
            <person name="Gregory B.D."/>
            <person name="Nowacki M."/>
            <person name="Derisi J."/>
            <person name="Roy S.W."/>
            <person name="Marshall W.F."/>
            <person name="Sood P."/>
        </authorList>
    </citation>
    <scope>NUCLEOTIDE SEQUENCE [LARGE SCALE GENOMIC DNA]</scope>
    <source>
        <strain evidence="5">WM001</strain>
    </source>
</reference>
<dbReference type="FunFam" id="1.10.10.1410:FF:000002">
    <property type="entry name" value="60S acidic ribosomal protein P2"/>
    <property type="match status" value="1"/>
</dbReference>
<dbReference type="Proteomes" id="UP000187209">
    <property type="component" value="Unassembled WGS sequence"/>
</dbReference>
<keyword evidence="2" id="KW-0689">Ribosomal protein</keyword>
<dbReference type="Pfam" id="PF00428">
    <property type="entry name" value="Ribosomal_60s"/>
    <property type="match status" value="1"/>
</dbReference>
<dbReference type="GO" id="GO:0002181">
    <property type="term" value="P:cytoplasmic translation"/>
    <property type="evidence" value="ECO:0007669"/>
    <property type="project" value="TreeGrafter"/>
</dbReference>
<evidence type="ECO:0000256" key="1">
    <source>
        <dbReference type="ARBA" id="ARBA00005436"/>
    </source>
</evidence>
<evidence type="ECO:0000313" key="6">
    <source>
        <dbReference type="Proteomes" id="UP000187209"/>
    </source>
</evidence>
<protein>
    <recommendedName>
        <fullName evidence="7">60S acidic ribosomal protein P1</fullName>
    </recommendedName>
</protein>
<name>A0A1R2CNC2_9CILI</name>
<dbReference type="PANTHER" id="PTHR45696">
    <property type="entry name" value="60S ACIDIC RIBOSOMAL PROTEIN P1"/>
    <property type="match status" value="1"/>
</dbReference>
<accession>A0A1R2CNC2</accession>